<evidence type="ECO:0008006" key="3">
    <source>
        <dbReference type="Google" id="ProtNLM"/>
    </source>
</evidence>
<dbReference type="AlphaFoldDB" id="A0A6M5UE22"/>
<sequence length="189" mass="20260">MSGGPSVGWWRANRWWLVVLVGALAALGALTWRSDTVQGWWTSEPRQAPAADADGWAQVGDVHARLAGLERVDWLDDGYGDRIEAPEGYTLWAADVSLRSDAPDAPASAEETYSACEVVLLDTTGREFTAGASALPGMPYPEAPVCTGAVSTRSTQYFLTPDDAEPAEVRLVEPELLPAYWSLPAPDAA</sequence>
<dbReference type="KEGG" id="cprt:FIC82_004535"/>
<dbReference type="EMBL" id="CP052757">
    <property type="protein sequence ID" value="QJW35581.1"/>
    <property type="molecule type" value="Genomic_DNA"/>
</dbReference>
<dbReference type="RefSeq" id="WP_154797734.1">
    <property type="nucleotide sequence ID" value="NZ_CP052757.1"/>
</dbReference>
<organism evidence="1 2">
    <name type="scientific">Cellulosimicrobium protaetiae</name>
    <dbReference type="NCBI Taxonomy" id="2587808"/>
    <lineage>
        <taxon>Bacteria</taxon>
        <taxon>Bacillati</taxon>
        <taxon>Actinomycetota</taxon>
        <taxon>Actinomycetes</taxon>
        <taxon>Micrococcales</taxon>
        <taxon>Promicromonosporaceae</taxon>
        <taxon>Cellulosimicrobium</taxon>
    </lineage>
</organism>
<proteinExistence type="predicted"/>
<keyword evidence="2" id="KW-1185">Reference proteome</keyword>
<dbReference type="Proteomes" id="UP000451354">
    <property type="component" value="Chromosome"/>
</dbReference>
<evidence type="ECO:0000313" key="2">
    <source>
        <dbReference type="Proteomes" id="UP000451354"/>
    </source>
</evidence>
<protein>
    <recommendedName>
        <fullName evidence="3">DUF4352 domain-containing protein</fullName>
    </recommendedName>
</protein>
<dbReference type="OrthoDB" id="5183945at2"/>
<gene>
    <name evidence="1" type="ORF">FIC82_004535</name>
</gene>
<evidence type="ECO:0000313" key="1">
    <source>
        <dbReference type="EMBL" id="QJW35581.1"/>
    </source>
</evidence>
<reference evidence="2" key="1">
    <citation type="journal article" date="2022" name="Int. J. Syst. Evol. Microbiol.">
        <title>Cellulosimicrobium protaetiae sp. nov., isolated from the gut of the larva of Protaetia brevitarsis seulensis.</title>
        <authorList>
            <person name="Le Han H."/>
            <person name="Nguyen T.T.H."/>
            <person name="Li Z."/>
            <person name="Shin N.R."/>
            <person name="Kim S.G."/>
        </authorList>
    </citation>
    <scope>NUCLEOTIDE SEQUENCE [LARGE SCALE GENOMIC DNA]</scope>
    <source>
        <strain evidence="2">BI34</strain>
    </source>
</reference>
<name>A0A6M5UE22_9MICO</name>
<accession>A0A6M5UE22</accession>